<dbReference type="RefSeq" id="WP_146162073.1">
    <property type="nucleotide sequence ID" value="NZ_QAOI01000049.1"/>
</dbReference>
<proteinExistence type="predicted"/>
<reference evidence="1 2" key="1">
    <citation type="submission" date="2018-04" db="EMBL/GenBank/DDBJ databases">
        <title>Active sludge and wastewater microbial communities from Klosterneuburg, Austria.</title>
        <authorList>
            <person name="Wagner M."/>
        </authorList>
    </citation>
    <scope>NUCLEOTIDE SEQUENCE [LARGE SCALE GENOMIC DNA]</scope>
    <source>
        <strain evidence="1 2">Nm49</strain>
    </source>
</reference>
<dbReference type="Pfam" id="PF06934">
    <property type="entry name" value="CTI"/>
    <property type="match status" value="1"/>
</dbReference>
<dbReference type="GO" id="GO:0016853">
    <property type="term" value="F:isomerase activity"/>
    <property type="evidence" value="ECO:0007669"/>
    <property type="project" value="UniProtKB-KW"/>
</dbReference>
<evidence type="ECO:0000313" key="2">
    <source>
        <dbReference type="Proteomes" id="UP000244128"/>
    </source>
</evidence>
<feature type="non-terminal residue" evidence="1">
    <location>
        <position position="1"/>
    </location>
</feature>
<gene>
    <name evidence="1" type="ORF">C8R26_1498</name>
</gene>
<name>A0A2T5H4J0_9PROT</name>
<keyword evidence="1" id="KW-0413">Isomerase</keyword>
<dbReference type="InterPro" id="IPR010706">
    <property type="entry name" value="Fatty_acid_cis-trans_isomerase"/>
</dbReference>
<protein>
    <submittedName>
        <fullName evidence="1">Fatty acid cis/trans isomerase CTI</fullName>
    </submittedName>
</protein>
<evidence type="ECO:0000313" key="1">
    <source>
        <dbReference type="EMBL" id="PTQ66480.1"/>
    </source>
</evidence>
<dbReference type="EMBL" id="QAOI01000049">
    <property type="protein sequence ID" value="PTQ66480.1"/>
    <property type="molecule type" value="Genomic_DNA"/>
</dbReference>
<comment type="caution">
    <text evidence="1">The sequence shown here is derived from an EMBL/GenBank/DDBJ whole genome shotgun (WGS) entry which is preliminary data.</text>
</comment>
<accession>A0A2T5H4J0</accession>
<dbReference type="AlphaFoldDB" id="A0A2T5H4J0"/>
<dbReference type="Proteomes" id="UP000244128">
    <property type="component" value="Unassembled WGS sequence"/>
</dbReference>
<sequence>DSDIEQFVSLLGTAEKEEHFEHIVNRWGVRRTHPQFWEILHDITAWQREREPLIAGIFDINRYENF</sequence>
<organism evidence="1 2">
    <name type="scientific">Nitrosomonas oligotropha</name>
    <dbReference type="NCBI Taxonomy" id="42354"/>
    <lineage>
        <taxon>Bacteria</taxon>
        <taxon>Pseudomonadati</taxon>
        <taxon>Pseudomonadota</taxon>
        <taxon>Betaproteobacteria</taxon>
        <taxon>Nitrosomonadales</taxon>
        <taxon>Nitrosomonadaceae</taxon>
        <taxon>Nitrosomonas</taxon>
    </lineage>
</organism>